<dbReference type="Pfam" id="PF08264">
    <property type="entry name" value="Anticodon_1"/>
    <property type="match status" value="1"/>
</dbReference>
<dbReference type="HAMAP" id="MF_02002">
    <property type="entry name" value="Ile_tRNA_synth_type1"/>
    <property type="match status" value="1"/>
</dbReference>
<evidence type="ECO:0000256" key="3">
    <source>
        <dbReference type="ARBA" id="ARBA00022598"/>
    </source>
</evidence>
<dbReference type="GO" id="GO:0000049">
    <property type="term" value="F:tRNA binding"/>
    <property type="evidence" value="ECO:0007669"/>
    <property type="project" value="InterPro"/>
</dbReference>
<dbReference type="Gene3D" id="3.90.740.10">
    <property type="entry name" value="Valyl/Leucyl/Isoleucyl-tRNA synthetase, editing domain"/>
    <property type="match status" value="1"/>
</dbReference>
<dbReference type="PROSITE" id="PS00178">
    <property type="entry name" value="AA_TRNA_LIGASE_I"/>
    <property type="match status" value="1"/>
</dbReference>
<feature type="domain" description="Aminoacyl-tRNA synthetase class Ia" evidence="10">
    <location>
        <begin position="47"/>
        <end position="679"/>
    </location>
</feature>
<organism evidence="12 13">
    <name type="scientific">Wickerhamomyces anomalus (strain ATCC 58044 / CBS 1984 / NCYC 433 / NRRL Y-366-8)</name>
    <name type="common">Yeast</name>
    <name type="synonym">Hansenula anomala</name>
    <dbReference type="NCBI Taxonomy" id="683960"/>
    <lineage>
        <taxon>Eukaryota</taxon>
        <taxon>Fungi</taxon>
        <taxon>Dikarya</taxon>
        <taxon>Ascomycota</taxon>
        <taxon>Saccharomycotina</taxon>
        <taxon>Saccharomycetes</taxon>
        <taxon>Phaffomycetales</taxon>
        <taxon>Wickerhamomycetaceae</taxon>
        <taxon>Wickerhamomyces</taxon>
    </lineage>
</organism>
<dbReference type="GeneID" id="30198411"/>
<dbReference type="InterPro" id="IPR013155">
    <property type="entry name" value="M/V/L/I-tRNA-synth_anticd-bd"/>
</dbReference>
<reference evidence="12 13" key="1">
    <citation type="journal article" date="2016" name="Proc. Natl. Acad. Sci. U.S.A.">
        <title>Comparative genomics of biotechnologically important yeasts.</title>
        <authorList>
            <person name="Riley R."/>
            <person name="Haridas S."/>
            <person name="Wolfe K.H."/>
            <person name="Lopes M.R."/>
            <person name="Hittinger C.T."/>
            <person name="Goeker M."/>
            <person name="Salamov A.A."/>
            <person name="Wisecaver J.H."/>
            <person name="Long T.M."/>
            <person name="Calvey C.H."/>
            <person name="Aerts A.L."/>
            <person name="Barry K.W."/>
            <person name="Choi C."/>
            <person name="Clum A."/>
            <person name="Coughlan A.Y."/>
            <person name="Deshpande S."/>
            <person name="Douglass A.P."/>
            <person name="Hanson S.J."/>
            <person name="Klenk H.-P."/>
            <person name="LaButti K.M."/>
            <person name="Lapidus A."/>
            <person name="Lindquist E.A."/>
            <person name="Lipzen A.M."/>
            <person name="Meier-Kolthoff J.P."/>
            <person name="Ohm R.A."/>
            <person name="Otillar R.P."/>
            <person name="Pangilinan J.L."/>
            <person name="Peng Y."/>
            <person name="Rokas A."/>
            <person name="Rosa C.A."/>
            <person name="Scheuner C."/>
            <person name="Sibirny A.A."/>
            <person name="Slot J.C."/>
            <person name="Stielow J.B."/>
            <person name="Sun H."/>
            <person name="Kurtzman C.P."/>
            <person name="Blackwell M."/>
            <person name="Grigoriev I.V."/>
            <person name="Jeffries T.W."/>
        </authorList>
    </citation>
    <scope>NUCLEOTIDE SEQUENCE [LARGE SCALE GENOMIC DNA]</scope>
    <source>
        <strain evidence="13">ATCC 58044 / CBS 1984 / NCYC 433 / NRRL Y-366-8</strain>
    </source>
</reference>
<evidence type="ECO:0000256" key="9">
    <source>
        <dbReference type="RuleBase" id="RU363035"/>
    </source>
</evidence>
<dbReference type="GO" id="GO:0006428">
    <property type="term" value="P:isoleucyl-tRNA aminoacylation"/>
    <property type="evidence" value="ECO:0007669"/>
    <property type="project" value="InterPro"/>
</dbReference>
<dbReference type="GO" id="GO:0002161">
    <property type="term" value="F:aminoacyl-tRNA deacylase activity"/>
    <property type="evidence" value="ECO:0007669"/>
    <property type="project" value="InterPro"/>
</dbReference>
<dbReference type="Gene3D" id="3.40.50.620">
    <property type="entry name" value="HUPs"/>
    <property type="match status" value="2"/>
</dbReference>
<evidence type="ECO:0000256" key="5">
    <source>
        <dbReference type="ARBA" id="ARBA00022840"/>
    </source>
</evidence>
<evidence type="ECO:0000313" key="13">
    <source>
        <dbReference type="Proteomes" id="UP000094112"/>
    </source>
</evidence>
<dbReference type="Proteomes" id="UP000094112">
    <property type="component" value="Unassembled WGS sequence"/>
</dbReference>
<dbReference type="GO" id="GO:0005524">
    <property type="term" value="F:ATP binding"/>
    <property type="evidence" value="ECO:0007669"/>
    <property type="project" value="UniProtKB-KW"/>
</dbReference>
<keyword evidence="4 9" id="KW-0547">Nucleotide-binding</keyword>
<evidence type="ECO:0000256" key="4">
    <source>
        <dbReference type="ARBA" id="ARBA00022741"/>
    </source>
</evidence>
<gene>
    <name evidence="12" type="ORF">WICANDRAFT_25623</name>
</gene>
<evidence type="ECO:0000256" key="6">
    <source>
        <dbReference type="ARBA" id="ARBA00022917"/>
    </source>
</evidence>
<evidence type="ECO:0000259" key="10">
    <source>
        <dbReference type="Pfam" id="PF00133"/>
    </source>
</evidence>
<dbReference type="EC" id="6.1.1.5" evidence="2"/>
<protein>
    <recommendedName>
        <fullName evidence="2">isoleucine--tRNA ligase</fullName>
        <ecNumber evidence="2">6.1.1.5</ecNumber>
    </recommendedName>
    <alternativeName>
        <fullName evidence="8">Isoleucyl-tRNA synthetase</fullName>
    </alternativeName>
</protein>
<dbReference type="InterPro" id="IPR023585">
    <property type="entry name" value="Ile-tRNA-ligase_type1"/>
</dbReference>
<dbReference type="InterPro" id="IPR009080">
    <property type="entry name" value="tRNAsynth_Ia_anticodon-bd"/>
</dbReference>
<proteinExistence type="inferred from homology"/>
<dbReference type="InterPro" id="IPR002301">
    <property type="entry name" value="Ile-tRNA-ligase"/>
</dbReference>
<keyword evidence="3 9" id="KW-0436">Ligase</keyword>
<dbReference type="CDD" id="cd07960">
    <property type="entry name" value="Anticodon_Ia_Ile_BEm"/>
    <property type="match status" value="1"/>
</dbReference>
<dbReference type="SUPFAM" id="SSF47323">
    <property type="entry name" value="Anticodon-binding domain of a subclass of class I aminoacyl-tRNA synthetases"/>
    <property type="match status" value="1"/>
</dbReference>
<keyword evidence="6 9" id="KW-0648">Protein biosynthesis</keyword>
<comment type="similarity">
    <text evidence="1 9">Belongs to the class-I aminoacyl-tRNA synthetase family.</text>
</comment>
<dbReference type="InterPro" id="IPR001412">
    <property type="entry name" value="aa-tRNA-synth_I_CS"/>
</dbReference>
<dbReference type="InterPro" id="IPR050081">
    <property type="entry name" value="Ile-tRNA_ligase"/>
</dbReference>
<dbReference type="PANTHER" id="PTHR42765">
    <property type="entry name" value="SOLEUCYL-TRNA SYNTHETASE"/>
    <property type="match status" value="1"/>
</dbReference>
<dbReference type="InterPro" id="IPR002300">
    <property type="entry name" value="aa-tRNA-synth_Ia"/>
</dbReference>
<dbReference type="NCBIfam" id="TIGR00392">
    <property type="entry name" value="ileS"/>
    <property type="match status" value="1"/>
</dbReference>
<sequence>MPVFRAQRRLYSDLAHKYSKTLRLPQTEFPKRSNYEATIKDLVPRSSQDLYKLQLEKSPIKDDVFILHDGPPYANGDLHLGHALNKILKDFINRFNLMMGKQVYYKPGWDCHGLPIELKALETINKKLKKDASMTLSVKEIRDMARNHATKTVETQLESFKQFAILADFKDNYKTMNHQFEINQLKIFQKMLSRNLITRQKKPVFWGCETHTALAEGELEYNDKHRSTAAYLSFPLVEMTDELKHLLKDLESPSVLIWTSTPWTIASNRAISINENFTYTIIKSSEQSLIVAKELASQLLEIKPEFSETFIEIPGTMLVGSSYVNPISNETHPIIHGDHVIDNAGTGLVHTAPGHGNEDYFACLKHGMEVYSPVDNFGKYTKDVPSGFESLVGKRVLGEGGKIMLNLLEDAKMIFHVDPNYIHSYPYDWRSKKPIIIRATPQWFANVGKIKEAASKSLDDVKFTPEKGKNRLLSFIKNRNEWCISRQRSWGVPIPALYSKHDENIVLMDQESVSHIISKIDELGTDAWFEVEENVERWLPESHRGQGADFYKGKDTMDVWFDSGSSWNEIQSFIEKHDLKRDYLADVYLEGSDQHRGWFQSSLLTKIATDDASTTKAPYKNIITHGFTLDEKGQKMSKSIGNTILPENVIQGKNGLPALGVDGIRLWAAQADYTSDMAIGPKILKHVGDSLKKIRITFSFLLGNLNDIKPEEIVEYDNLRPIDKYALSKLVKLNEEILEQYRVFNYNRVIQLLNYHLNTELSATYFDIVKDRLYTDKVDGLSRRAVQSVLLEIHQTYISILSPVLPIVTQEVWDFTLPWIKENQPSPFLKGCKKLDSRYKNSELEAEFDSIWKIKDEVKLLAEQGRKNDKTIRNSLETDVVVNISGKDTGLENIMQKHAQYLADYLLVSHVHINKPLPDSLAYHYSNSVLIDGTTVTVSVVPSSESKCPRCWKYTSVSAEDLCQRCDEVLNE</sequence>
<dbReference type="EMBL" id="KV454208">
    <property type="protein sequence ID" value="ODQ62872.1"/>
    <property type="molecule type" value="Genomic_DNA"/>
</dbReference>
<dbReference type="OrthoDB" id="10264412at2759"/>
<evidence type="ECO:0000259" key="11">
    <source>
        <dbReference type="Pfam" id="PF08264"/>
    </source>
</evidence>
<evidence type="ECO:0000256" key="1">
    <source>
        <dbReference type="ARBA" id="ARBA00005594"/>
    </source>
</evidence>
<keyword evidence="5 9" id="KW-0067">ATP-binding</keyword>
<evidence type="ECO:0000256" key="2">
    <source>
        <dbReference type="ARBA" id="ARBA00013165"/>
    </source>
</evidence>
<dbReference type="Pfam" id="PF00133">
    <property type="entry name" value="tRNA-synt_1"/>
    <property type="match status" value="1"/>
</dbReference>
<dbReference type="SUPFAM" id="SSF52374">
    <property type="entry name" value="Nucleotidylyl transferase"/>
    <property type="match status" value="1"/>
</dbReference>
<feature type="domain" description="Methionyl/Valyl/Leucyl/Isoleucyl-tRNA synthetase anticodon-binding" evidence="11">
    <location>
        <begin position="723"/>
        <end position="880"/>
    </location>
</feature>
<dbReference type="InterPro" id="IPR033708">
    <property type="entry name" value="Anticodon_Ile_BEm"/>
</dbReference>
<keyword evidence="7 9" id="KW-0030">Aminoacyl-tRNA synthetase</keyword>
<name>A0A1E3PD39_WICAA</name>
<dbReference type="AlphaFoldDB" id="A0A1E3PD39"/>
<evidence type="ECO:0000256" key="7">
    <source>
        <dbReference type="ARBA" id="ARBA00023146"/>
    </source>
</evidence>
<dbReference type="PRINTS" id="PR00984">
    <property type="entry name" value="TRNASYNTHILE"/>
</dbReference>
<dbReference type="InterPro" id="IPR009008">
    <property type="entry name" value="Val/Leu/Ile-tRNA-synth_edit"/>
</dbReference>
<keyword evidence="13" id="KW-1185">Reference proteome</keyword>
<dbReference type="InterPro" id="IPR014729">
    <property type="entry name" value="Rossmann-like_a/b/a_fold"/>
</dbReference>
<evidence type="ECO:0000256" key="8">
    <source>
        <dbReference type="ARBA" id="ARBA00032665"/>
    </source>
</evidence>
<dbReference type="STRING" id="683960.A0A1E3PD39"/>
<dbReference type="GO" id="GO:0005739">
    <property type="term" value="C:mitochondrion"/>
    <property type="evidence" value="ECO:0007669"/>
    <property type="project" value="EnsemblFungi"/>
</dbReference>
<dbReference type="PANTHER" id="PTHR42765:SF1">
    <property type="entry name" value="ISOLEUCINE--TRNA LIGASE, MITOCHONDRIAL"/>
    <property type="match status" value="1"/>
</dbReference>
<evidence type="ECO:0000313" key="12">
    <source>
        <dbReference type="EMBL" id="ODQ62872.1"/>
    </source>
</evidence>
<dbReference type="GO" id="GO:0004822">
    <property type="term" value="F:isoleucine-tRNA ligase activity"/>
    <property type="evidence" value="ECO:0007669"/>
    <property type="project" value="UniProtKB-EC"/>
</dbReference>
<accession>A0A1E3PD39</accession>
<dbReference type="RefSeq" id="XP_019042079.1">
    <property type="nucleotide sequence ID" value="XM_019181165.1"/>
</dbReference>
<dbReference type="CDD" id="cd00818">
    <property type="entry name" value="IleRS_core"/>
    <property type="match status" value="1"/>
</dbReference>
<dbReference type="Gene3D" id="1.10.730.20">
    <property type="match status" value="1"/>
</dbReference>
<dbReference type="GO" id="GO:0032543">
    <property type="term" value="P:mitochondrial translation"/>
    <property type="evidence" value="ECO:0007669"/>
    <property type="project" value="EnsemblFungi"/>
</dbReference>
<dbReference type="SUPFAM" id="SSF50677">
    <property type="entry name" value="ValRS/IleRS/LeuRS editing domain"/>
    <property type="match status" value="1"/>
</dbReference>